<dbReference type="EMBL" id="JACMSC010000021">
    <property type="protein sequence ID" value="KAG6470481.1"/>
    <property type="molecule type" value="Genomic_DNA"/>
</dbReference>
<dbReference type="Proteomes" id="UP000734854">
    <property type="component" value="Unassembled WGS sequence"/>
</dbReference>
<organism evidence="3 4">
    <name type="scientific">Zingiber officinale</name>
    <name type="common">Ginger</name>
    <name type="synonym">Amomum zingiber</name>
    <dbReference type="NCBI Taxonomy" id="94328"/>
    <lineage>
        <taxon>Eukaryota</taxon>
        <taxon>Viridiplantae</taxon>
        <taxon>Streptophyta</taxon>
        <taxon>Embryophyta</taxon>
        <taxon>Tracheophyta</taxon>
        <taxon>Spermatophyta</taxon>
        <taxon>Magnoliopsida</taxon>
        <taxon>Liliopsida</taxon>
        <taxon>Zingiberales</taxon>
        <taxon>Zingiberaceae</taxon>
        <taxon>Zingiber</taxon>
    </lineage>
</organism>
<accession>A0A8J5CUS4</accession>
<feature type="region of interest" description="Disordered" evidence="2">
    <location>
        <begin position="1"/>
        <end position="50"/>
    </location>
</feature>
<keyword evidence="4" id="KW-1185">Reference proteome</keyword>
<dbReference type="Pfam" id="PF04525">
    <property type="entry name" value="LOR"/>
    <property type="match status" value="1"/>
</dbReference>
<evidence type="ECO:0000313" key="3">
    <source>
        <dbReference type="EMBL" id="KAG6470481.1"/>
    </source>
</evidence>
<dbReference type="InterPro" id="IPR038595">
    <property type="entry name" value="LOR_sf"/>
</dbReference>
<comment type="similarity">
    <text evidence="1">Belongs to the LOR family.</text>
</comment>
<evidence type="ECO:0008006" key="5">
    <source>
        <dbReference type="Google" id="ProtNLM"/>
    </source>
</evidence>
<dbReference type="InterPro" id="IPR025659">
    <property type="entry name" value="Tubby-like_C"/>
</dbReference>
<protein>
    <recommendedName>
        <fullName evidence="5">Protein LURP-one-related 8-like</fullName>
    </recommendedName>
</protein>
<dbReference type="InterPro" id="IPR007612">
    <property type="entry name" value="LOR"/>
</dbReference>
<dbReference type="PANTHER" id="PTHR31087">
    <property type="match status" value="1"/>
</dbReference>
<dbReference type="Gene3D" id="2.40.160.200">
    <property type="entry name" value="LURP1-related"/>
    <property type="match status" value="1"/>
</dbReference>
<feature type="compositionally biased region" description="Polar residues" evidence="2">
    <location>
        <begin position="1"/>
        <end position="20"/>
    </location>
</feature>
<dbReference type="PANTHER" id="PTHR31087:SF22">
    <property type="entry name" value="PROTEIN LURP-ONE-RELATED 8"/>
    <property type="match status" value="1"/>
</dbReference>
<evidence type="ECO:0000313" key="4">
    <source>
        <dbReference type="Proteomes" id="UP000734854"/>
    </source>
</evidence>
<comment type="caution">
    <text evidence="3">The sequence shown here is derived from an EMBL/GenBank/DDBJ whole genome shotgun (WGS) entry which is preliminary data.</text>
</comment>
<name>A0A8J5CUS4_ZINOF</name>
<gene>
    <name evidence="3" type="ORF">ZIOFF_071554</name>
</gene>
<proteinExistence type="inferred from homology"/>
<dbReference type="AlphaFoldDB" id="A0A8J5CUS4"/>
<sequence>MSEPSLSQQESCRSRTISSTEDPKRAAMTKVHPNASPAVPPSYESESPCGSGGKPAEAVVFTVWRKSLLFNGNGFTVFDAQGNLVFRVENYSAGSRNEFVLMDAAGKPLLTIRRKKLSLGDHWLIYNGDESANPQFAVKKRTNLWLSKGMARVTPCTSGAKACLTYDIVGSYSERCCAIYDHNRQQMAEIKRKESAQGIALGLDVFRLIVELEFDSSLTMAIVIILDQMFGFRGFLSRG</sequence>
<reference evidence="3 4" key="1">
    <citation type="submission" date="2020-08" db="EMBL/GenBank/DDBJ databases">
        <title>Plant Genome Project.</title>
        <authorList>
            <person name="Zhang R.-G."/>
        </authorList>
    </citation>
    <scope>NUCLEOTIDE SEQUENCE [LARGE SCALE GENOMIC DNA]</scope>
    <source>
        <tissue evidence="3">Rhizome</tissue>
    </source>
</reference>
<evidence type="ECO:0000256" key="1">
    <source>
        <dbReference type="ARBA" id="ARBA00005437"/>
    </source>
</evidence>
<evidence type="ECO:0000256" key="2">
    <source>
        <dbReference type="SAM" id="MobiDB-lite"/>
    </source>
</evidence>
<dbReference type="SUPFAM" id="SSF54518">
    <property type="entry name" value="Tubby C-terminal domain-like"/>
    <property type="match status" value="1"/>
</dbReference>